<evidence type="ECO:0000313" key="3">
    <source>
        <dbReference type="Proteomes" id="UP000316621"/>
    </source>
</evidence>
<feature type="region of interest" description="Disordered" evidence="1">
    <location>
        <begin position="104"/>
        <end position="130"/>
    </location>
</feature>
<feature type="region of interest" description="Disordered" evidence="1">
    <location>
        <begin position="183"/>
        <end position="209"/>
    </location>
</feature>
<proteinExistence type="predicted"/>
<dbReference type="EMBL" id="CM010717">
    <property type="protein sequence ID" value="RZC53195.1"/>
    <property type="molecule type" value="Genomic_DNA"/>
</dbReference>
<feature type="non-terminal residue" evidence="2">
    <location>
        <position position="209"/>
    </location>
</feature>
<evidence type="ECO:0000256" key="1">
    <source>
        <dbReference type="SAM" id="MobiDB-lite"/>
    </source>
</evidence>
<sequence length="209" mass="22811">MGFVAYKALRDWKKHCYDDCRWSIRQDGGYYGNGNPEEKSRRNPSQWKVVAKGVVLKISDVVIDIPDQDDEDDIFGDDQLFDEDVGGQKEAEVYVETAVVTPVVQSGDQGPTQTSLQKLPQKDVGSPSGVQTSFTISGPIFDSLGALHSEEFGSYTDEQMIADVPLYHDIAPVFDNLALNRSSRAGSCQGSGARCAKSRARGGAVEEGR</sequence>
<feature type="compositionally biased region" description="Polar residues" evidence="1">
    <location>
        <begin position="106"/>
        <end position="118"/>
    </location>
</feature>
<accession>A0A4Y7J0L6</accession>
<keyword evidence="3" id="KW-1185">Reference proteome</keyword>
<gene>
    <name evidence="2" type="ORF">C5167_012049</name>
</gene>
<reference evidence="2 3" key="1">
    <citation type="journal article" date="2018" name="Science">
        <title>The opium poppy genome and morphinan production.</title>
        <authorList>
            <person name="Guo L."/>
            <person name="Winzer T."/>
            <person name="Yang X."/>
            <person name="Li Y."/>
            <person name="Ning Z."/>
            <person name="He Z."/>
            <person name="Teodor R."/>
            <person name="Lu Y."/>
            <person name="Bowser T.A."/>
            <person name="Graham I.A."/>
            <person name="Ye K."/>
        </authorList>
    </citation>
    <scope>NUCLEOTIDE SEQUENCE [LARGE SCALE GENOMIC DNA]</scope>
    <source>
        <strain evidence="3">cv. HN1</strain>
        <tissue evidence="2">Leaves</tissue>
    </source>
</reference>
<dbReference type="AlphaFoldDB" id="A0A4Y7J0L6"/>
<protein>
    <submittedName>
        <fullName evidence="2">Uncharacterized protein</fullName>
    </submittedName>
</protein>
<dbReference type="Proteomes" id="UP000316621">
    <property type="component" value="Chromosome 3"/>
</dbReference>
<organism evidence="2 3">
    <name type="scientific">Papaver somniferum</name>
    <name type="common">Opium poppy</name>
    <dbReference type="NCBI Taxonomy" id="3469"/>
    <lineage>
        <taxon>Eukaryota</taxon>
        <taxon>Viridiplantae</taxon>
        <taxon>Streptophyta</taxon>
        <taxon>Embryophyta</taxon>
        <taxon>Tracheophyta</taxon>
        <taxon>Spermatophyta</taxon>
        <taxon>Magnoliopsida</taxon>
        <taxon>Ranunculales</taxon>
        <taxon>Papaveraceae</taxon>
        <taxon>Papaveroideae</taxon>
        <taxon>Papaver</taxon>
    </lineage>
</organism>
<evidence type="ECO:0000313" key="2">
    <source>
        <dbReference type="EMBL" id="RZC53195.1"/>
    </source>
</evidence>
<dbReference type="Gramene" id="RZC53195">
    <property type="protein sequence ID" value="RZC53195"/>
    <property type="gene ID" value="C5167_012049"/>
</dbReference>
<name>A0A4Y7J0L6_PAPSO</name>